<evidence type="ECO:0000256" key="7">
    <source>
        <dbReference type="ARBA" id="ARBA00022846"/>
    </source>
</evidence>
<dbReference type="Pfam" id="PF13851">
    <property type="entry name" value="GAS"/>
    <property type="match status" value="1"/>
</dbReference>
<evidence type="ECO:0000256" key="11">
    <source>
        <dbReference type="ARBA" id="ARBA00023273"/>
    </source>
</evidence>
<keyword evidence="7" id="KW-0282">Flagellum</keyword>
<organism evidence="15 16">
    <name type="scientific">Pterocles gutturalis</name>
    <name type="common">yellow-throated sandgrouse</name>
    <dbReference type="NCBI Taxonomy" id="240206"/>
    <lineage>
        <taxon>Eukaryota</taxon>
        <taxon>Metazoa</taxon>
        <taxon>Chordata</taxon>
        <taxon>Craniata</taxon>
        <taxon>Vertebrata</taxon>
        <taxon>Euteleostomi</taxon>
        <taxon>Archelosauria</taxon>
        <taxon>Archosauria</taxon>
        <taxon>Dinosauria</taxon>
        <taxon>Saurischia</taxon>
        <taxon>Theropoda</taxon>
        <taxon>Coelurosauria</taxon>
        <taxon>Aves</taxon>
        <taxon>Neognathae</taxon>
        <taxon>Neoaves</taxon>
        <taxon>Columbimorphae</taxon>
        <taxon>Pterocliformes</taxon>
        <taxon>Pteroclidae</taxon>
        <taxon>Pterocles</taxon>
    </lineage>
</organism>
<evidence type="ECO:0000313" key="16">
    <source>
        <dbReference type="Proteomes" id="UP000053149"/>
    </source>
</evidence>
<reference evidence="15 16" key="1">
    <citation type="submission" date="2014-04" db="EMBL/GenBank/DDBJ databases">
        <title>Genome evolution of avian class.</title>
        <authorList>
            <person name="Zhang G."/>
            <person name="Li C."/>
        </authorList>
    </citation>
    <scope>NUCLEOTIDE SEQUENCE [LARGE SCALE GENOMIC DNA]</scope>
    <source>
        <strain evidence="15">BGI_N339</strain>
    </source>
</reference>
<accession>A0A093CS91</accession>
<keyword evidence="8 13" id="KW-0175">Coiled coil</keyword>
<evidence type="ECO:0000256" key="2">
    <source>
        <dbReference type="ARBA" id="ARBA00004245"/>
    </source>
</evidence>
<dbReference type="GO" id="GO:0005794">
    <property type="term" value="C:Golgi apparatus"/>
    <property type="evidence" value="ECO:0007669"/>
    <property type="project" value="TreeGrafter"/>
</dbReference>
<evidence type="ECO:0000256" key="13">
    <source>
        <dbReference type="SAM" id="Coils"/>
    </source>
</evidence>
<feature type="non-terminal residue" evidence="15">
    <location>
        <position position="1"/>
    </location>
</feature>
<dbReference type="GO" id="GO:0030317">
    <property type="term" value="P:flagellated sperm motility"/>
    <property type="evidence" value="ECO:0007669"/>
    <property type="project" value="TreeGrafter"/>
</dbReference>
<dbReference type="GO" id="GO:0008017">
    <property type="term" value="F:microtubule binding"/>
    <property type="evidence" value="ECO:0007669"/>
    <property type="project" value="InterPro"/>
</dbReference>
<keyword evidence="5" id="KW-0963">Cytoplasm</keyword>
<dbReference type="GO" id="GO:0031514">
    <property type="term" value="C:motile cilium"/>
    <property type="evidence" value="ECO:0007669"/>
    <property type="project" value="UniProtKB-SubCell"/>
</dbReference>
<feature type="coiled-coil region" evidence="13">
    <location>
        <begin position="128"/>
        <end position="155"/>
    </location>
</feature>
<evidence type="ECO:0000256" key="9">
    <source>
        <dbReference type="ARBA" id="ARBA00023069"/>
    </source>
</evidence>
<dbReference type="AlphaFoldDB" id="A0A093CS91"/>
<dbReference type="InterPro" id="IPR039308">
    <property type="entry name" value="GAS8"/>
</dbReference>
<dbReference type="EMBL" id="KL246459">
    <property type="protein sequence ID" value="KFV15137.1"/>
    <property type="molecule type" value="Genomic_DNA"/>
</dbReference>
<protein>
    <recommendedName>
        <fullName evidence="4">Dynein regulatory complex subunit 4</fullName>
    </recommendedName>
    <alternativeName>
        <fullName evidence="12">Growth arrest-specific protein 8</fullName>
    </alternativeName>
</protein>
<feature type="coiled-coil region" evidence="13">
    <location>
        <begin position="6"/>
        <end position="90"/>
    </location>
</feature>
<name>A0A093CS91_9AVES</name>
<keyword evidence="6" id="KW-0493">Microtubule</keyword>
<keyword evidence="10" id="KW-0206">Cytoskeleton</keyword>
<evidence type="ECO:0000259" key="14">
    <source>
        <dbReference type="Pfam" id="PF13851"/>
    </source>
</evidence>
<feature type="coiled-coil region" evidence="13">
    <location>
        <begin position="180"/>
        <end position="274"/>
    </location>
</feature>
<sequence length="278" mass="34157">QLEQHVQRLRQELDREREERNYFQLERDKIHSFWEITRRQLEEKRAELRSKDREMEEAEERHQVEIQVYKQKVKHLLYEHQENITELRAEGTLSLKRAQKDHWEQETELRKDVRCLRVGLKEQELTHHAELKNLRLKQEEEIARLRTDFEKQAKEMQTSYARKMQALREQLDLRRKTEVHEVEERKNAQIEDLMRNHERAFGDMKNYYNDITQKNLALISMLKEQIEEMKKREQQLEKEKAEVLLRNKQLTEPLQQAQERVAELQKKLAHYDKDKEAL</sequence>
<dbReference type="InterPro" id="IPR025593">
    <property type="entry name" value="GAS8_dom"/>
</dbReference>
<keyword evidence="9" id="KW-0969">Cilium</keyword>
<comment type="subcellular location">
    <subcellularLocation>
        <location evidence="1">Cell projection</location>
        <location evidence="1">Cilium</location>
        <location evidence="1">Flagellum</location>
    </subcellularLocation>
    <subcellularLocation>
        <location evidence="2">Cytoplasm</location>
        <location evidence="2">Cytoskeleton</location>
    </subcellularLocation>
</comment>
<dbReference type="GO" id="GO:0031267">
    <property type="term" value="F:small GTPase binding"/>
    <property type="evidence" value="ECO:0007669"/>
    <property type="project" value="InterPro"/>
</dbReference>
<comment type="similarity">
    <text evidence="3">Belongs to the DRC4 family.</text>
</comment>
<evidence type="ECO:0000256" key="4">
    <source>
        <dbReference type="ARBA" id="ARBA00021301"/>
    </source>
</evidence>
<evidence type="ECO:0000256" key="12">
    <source>
        <dbReference type="ARBA" id="ARBA00031568"/>
    </source>
</evidence>
<evidence type="ECO:0000313" key="15">
    <source>
        <dbReference type="EMBL" id="KFV15137.1"/>
    </source>
</evidence>
<dbReference type="GO" id="GO:0005874">
    <property type="term" value="C:microtubule"/>
    <property type="evidence" value="ECO:0007669"/>
    <property type="project" value="UniProtKB-KW"/>
</dbReference>
<evidence type="ECO:0000256" key="6">
    <source>
        <dbReference type="ARBA" id="ARBA00022701"/>
    </source>
</evidence>
<keyword evidence="16" id="KW-1185">Reference proteome</keyword>
<dbReference type="PANTHER" id="PTHR31543">
    <property type="entry name" value="DYNEIN REGULATORY COMPLEX SUBUNIT 4"/>
    <property type="match status" value="1"/>
</dbReference>
<evidence type="ECO:0000256" key="8">
    <source>
        <dbReference type="ARBA" id="ARBA00023054"/>
    </source>
</evidence>
<feature type="non-terminal residue" evidence="15">
    <location>
        <position position="278"/>
    </location>
</feature>
<evidence type="ECO:0000256" key="3">
    <source>
        <dbReference type="ARBA" id="ARBA00009859"/>
    </source>
</evidence>
<feature type="domain" description="Growth arrest-specific protein 8" evidence="14">
    <location>
        <begin position="192"/>
        <end position="278"/>
    </location>
</feature>
<gene>
    <name evidence="15" type="ORF">N339_06800</name>
</gene>
<evidence type="ECO:0000256" key="10">
    <source>
        <dbReference type="ARBA" id="ARBA00023212"/>
    </source>
</evidence>
<evidence type="ECO:0000256" key="5">
    <source>
        <dbReference type="ARBA" id="ARBA00022490"/>
    </source>
</evidence>
<dbReference type="PANTHER" id="PTHR31543:SF0">
    <property type="entry name" value="DYNEIN REGULATORY COMPLEX SUBUNIT 4"/>
    <property type="match status" value="1"/>
</dbReference>
<proteinExistence type="inferred from homology"/>
<dbReference type="Proteomes" id="UP000053149">
    <property type="component" value="Unassembled WGS sequence"/>
</dbReference>
<evidence type="ECO:0000256" key="1">
    <source>
        <dbReference type="ARBA" id="ARBA00004230"/>
    </source>
</evidence>
<keyword evidence="11" id="KW-0966">Cell projection</keyword>